<dbReference type="OrthoDB" id="6105938at2759"/>
<proteinExistence type="predicted"/>
<dbReference type="EMBL" id="AZHD01000008">
    <property type="protein sequence ID" value="OAA61196.1"/>
    <property type="molecule type" value="Genomic_DNA"/>
</dbReference>
<protein>
    <submittedName>
        <fullName evidence="2">Uncharacterized protein</fullName>
    </submittedName>
</protein>
<keyword evidence="3" id="KW-1185">Reference proteome</keyword>
<comment type="caution">
    <text evidence="2">The sequence shown here is derived from an EMBL/GenBank/DDBJ whole genome shotgun (WGS) entry which is preliminary data.</text>
</comment>
<reference evidence="2 3" key="1">
    <citation type="journal article" date="2016" name="Genome Biol. Evol.">
        <title>Divergent and convergent evolution of fungal pathogenicity.</title>
        <authorList>
            <person name="Shang Y."/>
            <person name="Xiao G."/>
            <person name="Zheng P."/>
            <person name="Cen K."/>
            <person name="Zhan S."/>
            <person name="Wang C."/>
        </authorList>
    </citation>
    <scope>NUCLEOTIDE SEQUENCE [LARGE SCALE GENOMIC DNA]</scope>
    <source>
        <strain evidence="2 3">RCEF 264</strain>
    </source>
</reference>
<dbReference type="PANTHER" id="PTHR38846">
    <property type="entry name" value="C3H1-TYPE DOMAIN-CONTAINING PROTEIN"/>
    <property type="match status" value="1"/>
</dbReference>
<sequence>MARRKPRNRRPPPPPPPPSTLQTLSVSSYAPSVPSSVPRDAYLHVDTLASWQQLVADLGIDGYYPSKTQCKKAIKTVHVNIRDFLDAIRNDEPVRRFPSRAALQRYTLANHRFYKKKKIVPGSPLAALLETLV</sequence>
<accession>A0A162KDY8</accession>
<organism evidence="2 3">
    <name type="scientific">Niveomyces insectorum RCEF 264</name>
    <dbReference type="NCBI Taxonomy" id="1081102"/>
    <lineage>
        <taxon>Eukaryota</taxon>
        <taxon>Fungi</taxon>
        <taxon>Dikarya</taxon>
        <taxon>Ascomycota</taxon>
        <taxon>Pezizomycotina</taxon>
        <taxon>Sordariomycetes</taxon>
        <taxon>Hypocreomycetidae</taxon>
        <taxon>Hypocreales</taxon>
        <taxon>Cordycipitaceae</taxon>
        <taxon>Niveomyces</taxon>
    </lineage>
</organism>
<dbReference type="Proteomes" id="UP000076874">
    <property type="component" value="Unassembled WGS sequence"/>
</dbReference>
<dbReference type="STRING" id="1081102.A0A162KDY8"/>
<dbReference type="AlphaFoldDB" id="A0A162KDY8"/>
<gene>
    <name evidence="2" type="ORF">SPI_05220</name>
</gene>
<name>A0A162KDY8_9HYPO</name>
<feature type="compositionally biased region" description="Basic residues" evidence="1">
    <location>
        <begin position="1"/>
        <end position="10"/>
    </location>
</feature>
<feature type="region of interest" description="Disordered" evidence="1">
    <location>
        <begin position="1"/>
        <end position="32"/>
    </location>
</feature>
<evidence type="ECO:0000256" key="1">
    <source>
        <dbReference type="SAM" id="MobiDB-lite"/>
    </source>
</evidence>
<dbReference type="PANTHER" id="PTHR38846:SF1">
    <property type="entry name" value="C3H1-TYPE DOMAIN-CONTAINING PROTEIN"/>
    <property type="match status" value="1"/>
</dbReference>
<evidence type="ECO:0000313" key="2">
    <source>
        <dbReference type="EMBL" id="OAA61196.1"/>
    </source>
</evidence>
<evidence type="ECO:0000313" key="3">
    <source>
        <dbReference type="Proteomes" id="UP000076874"/>
    </source>
</evidence>